<organism evidence="7 8">
    <name type="scientific">Wickerhamomyces anomalus (strain ATCC 58044 / CBS 1984 / NCYC 433 / NRRL Y-366-8)</name>
    <name type="common">Yeast</name>
    <name type="synonym">Hansenula anomala</name>
    <dbReference type="NCBI Taxonomy" id="683960"/>
    <lineage>
        <taxon>Eukaryota</taxon>
        <taxon>Fungi</taxon>
        <taxon>Dikarya</taxon>
        <taxon>Ascomycota</taxon>
        <taxon>Saccharomycotina</taxon>
        <taxon>Saccharomycetes</taxon>
        <taxon>Phaffomycetales</taxon>
        <taxon>Wickerhamomycetaceae</taxon>
        <taxon>Wickerhamomyces</taxon>
    </lineage>
</organism>
<dbReference type="Pfam" id="PF01597">
    <property type="entry name" value="GCV_H"/>
    <property type="match status" value="1"/>
</dbReference>
<dbReference type="GO" id="GO:0009249">
    <property type="term" value="P:protein lipoylation"/>
    <property type="evidence" value="ECO:0007669"/>
    <property type="project" value="TreeGrafter"/>
</dbReference>
<feature type="modified residue" description="N6-lipoyllysine" evidence="4">
    <location>
        <position position="94"/>
    </location>
</feature>
<comment type="cofactor">
    <cofactor evidence="5">
        <name>(R)-lipoate</name>
        <dbReference type="ChEBI" id="CHEBI:83088"/>
    </cofactor>
    <text evidence="5">Binds 1 lipoyl cofactor covalently.</text>
</comment>
<protein>
    <recommendedName>
        <fullName evidence="5">Glycine cleavage system H protein</fullName>
    </recommendedName>
</protein>
<comment type="subcellular location">
    <subcellularLocation>
        <location evidence="5">Mitochondrion</location>
    </subcellularLocation>
</comment>
<dbReference type="Proteomes" id="UP000094112">
    <property type="component" value="Unassembled WGS sequence"/>
</dbReference>
<evidence type="ECO:0000313" key="7">
    <source>
        <dbReference type="EMBL" id="ODQ59598.1"/>
    </source>
</evidence>
<dbReference type="PROSITE" id="PS00189">
    <property type="entry name" value="LIPOYL"/>
    <property type="match status" value="1"/>
</dbReference>
<evidence type="ECO:0000256" key="2">
    <source>
        <dbReference type="ARBA" id="ARBA00022823"/>
    </source>
</evidence>
<dbReference type="EMBL" id="KV454210">
    <property type="protein sequence ID" value="ODQ59598.1"/>
    <property type="molecule type" value="Genomic_DNA"/>
</dbReference>
<comment type="function">
    <text evidence="5">The H protein shuttles the methylamine group of glycine from the P protein to the T protein.</text>
</comment>
<evidence type="ECO:0000259" key="6">
    <source>
        <dbReference type="PROSITE" id="PS50968"/>
    </source>
</evidence>
<gene>
    <name evidence="7" type="ORF">WICANDRAFT_100039</name>
</gene>
<dbReference type="InterPro" id="IPR000089">
    <property type="entry name" value="Biotin_lipoyl"/>
</dbReference>
<comment type="subunit">
    <text evidence="5">The glycine cleavage system is composed of four proteins: P, T, L and H.</text>
</comment>
<dbReference type="PROSITE" id="PS50968">
    <property type="entry name" value="BIOTINYL_LIPOYL"/>
    <property type="match status" value="1"/>
</dbReference>
<dbReference type="STRING" id="683960.A0A1E3P2P9"/>
<sequence>MEIRNNIIGKLFQSTSTGNKLNPNSIVSNYSKGPITLKFTEDHEWLASHPDHTAFVGITPYASDAIGDVTYVELPEIGDKIEEGDIIGSIESVKSSNDIYAPIGGEVIAINETLNDDAPLVNQDPLGDGWIVQIKIDENADLSGLRNEQEYESFLKEE</sequence>
<dbReference type="GO" id="GO:0005960">
    <property type="term" value="C:glycine cleavage complex"/>
    <property type="evidence" value="ECO:0007669"/>
    <property type="project" value="UniProtKB-UniRule"/>
</dbReference>
<dbReference type="OrthoDB" id="10264154at2759"/>
<dbReference type="InterPro" id="IPR017453">
    <property type="entry name" value="GCV_H_sub"/>
</dbReference>
<name>A0A1E3P2P9_WICAA</name>
<evidence type="ECO:0000256" key="3">
    <source>
        <dbReference type="ARBA" id="ARBA00022946"/>
    </source>
</evidence>
<keyword evidence="2 4" id="KW-0450">Lipoyl</keyword>
<dbReference type="NCBIfam" id="TIGR00527">
    <property type="entry name" value="gcvH"/>
    <property type="match status" value="1"/>
</dbReference>
<keyword evidence="8" id="KW-1185">Reference proteome</keyword>
<dbReference type="CDD" id="cd06848">
    <property type="entry name" value="GCS_H"/>
    <property type="match status" value="1"/>
</dbReference>
<keyword evidence="5" id="KW-0496">Mitochondrion</keyword>
<dbReference type="GO" id="GO:0019464">
    <property type="term" value="P:glycine decarboxylation via glycine cleavage system"/>
    <property type="evidence" value="ECO:0007669"/>
    <property type="project" value="UniProtKB-UniRule"/>
</dbReference>
<dbReference type="InterPro" id="IPR033753">
    <property type="entry name" value="GCV_H/Fam206"/>
</dbReference>
<proteinExistence type="inferred from homology"/>
<evidence type="ECO:0000256" key="1">
    <source>
        <dbReference type="ARBA" id="ARBA00009249"/>
    </source>
</evidence>
<accession>A0A1E3P2P9</accession>
<reference evidence="7 8" key="1">
    <citation type="journal article" date="2016" name="Proc. Natl. Acad. Sci. U.S.A.">
        <title>Comparative genomics of biotechnologically important yeasts.</title>
        <authorList>
            <person name="Riley R."/>
            <person name="Haridas S."/>
            <person name="Wolfe K.H."/>
            <person name="Lopes M.R."/>
            <person name="Hittinger C.T."/>
            <person name="Goeker M."/>
            <person name="Salamov A.A."/>
            <person name="Wisecaver J.H."/>
            <person name="Long T.M."/>
            <person name="Calvey C.H."/>
            <person name="Aerts A.L."/>
            <person name="Barry K.W."/>
            <person name="Choi C."/>
            <person name="Clum A."/>
            <person name="Coughlan A.Y."/>
            <person name="Deshpande S."/>
            <person name="Douglass A.P."/>
            <person name="Hanson S.J."/>
            <person name="Klenk H.-P."/>
            <person name="LaButti K.M."/>
            <person name="Lapidus A."/>
            <person name="Lindquist E.A."/>
            <person name="Lipzen A.M."/>
            <person name="Meier-Kolthoff J.P."/>
            <person name="Ohm R.A."/>
            <person name="Otillar R.P."/>
            <person name="Pangilinan J.L."/>
            <person name="Peng Y."/>
            <person name="Rokas A."/>
            <person name="Rosa C.A."/>
            <person name="Scheuner C."/>
            <person name="Sibirny A.A."/>
            <person name="Slot J.C."/>
            <person name="Stielow J.B."/>
            <person name="Sun H."/>
            <person name="Kurtzman C.P."/>
            <person name="Blackwell M."/>
            <person name="Grigoriev I.V."/>
            <person name="Jeffries T.W."/>
        </authorList>
    </citation>
    <scope>NUCLEOTIDE SEQUENCE [LARGE SCALE GENOMIC DNA]</scope>
    <source>
        <strain evidence="8">ATCC 58044 / CBS 1984 / NCYC 433 / NRRL Y-366-8</strain>
    </source>
</reference>
<keyword evidence="3 5" id="KW-0809">Transit peptide</keyword>
<dbReference type="AlphaFoldDB" id="A0A1E3P2P9"/>
<dbReference type="HAMAP" id="MF_00272">
    <property type="entry name" value="GcvH"/>
    <property type="match status" value="1"/>
</dbReference>
<dbReference type="GO" id="GO:0005739">
    <property type="term" value="C:mitochondrion"/>
    <property type="evidence" value="ECO:0007669"/>
    <property type="project" value="UniProtKB-SubCell"/>
</dbReference>
<dbReference type="InterPro" id="IPR003016">
    <property type="entry name" value="2-oxoA_DH_lipoyl-BS"/>
</dbReference>
<evidence type="ECO:0000313" key="8">
    <source>
        <dbReference type="Proteomes" id="UP000094112"/>
    </source>
</evidence>
<dbReference type="InterPro" id="IPR011053">
    <property type="entry name" value="Single_hybrid_motif"/>
</dbReference>
<feature type="domain" description="Lipoyl-binding" evidence="6">
    <location>
        <begin position="53"/>
        <end position="135"/>
    </location>
</feature>
<dbReference type="Gene3D" id="2.40.50.100">
    <property type="match status" value="1"/>
</dbReference>
<comment type="similarity">
    <text evidence="1 5">Belongs to the GcvH family.</text>
</comment>
<dbReference type="GeneID" id="30197532"/>
<evidence type="ECO:0000256" key="4">
    <source>
        <dbReference type="PIRSR" id="PIRSR617453-50"/>
    </source>
</evidence>
<dbReference type="SUPFAM" id="SSF51230">
    <property type="entry name" value="Single hybrid motif"/>
    <property type="match status" value="1"/>
</dbReference>
<dbReference type="PANTHER" id="PTHR11715:SF3">
    <property type="entry name" value="GLYCINE CLEAVAGE SYSTEM H PROTEIN-RELATED"/>
    <property type="match status" value="1"/>
</dbReference>
<dbReference type="InterPro" id="IPR002930">
    <property type="entry name" value="GCV_H"/>
</dbReference>
<dbReference type="NCBIfam" id="NF002270">
    <property type="entry name" value="PRK01202.1"/>
    <property type="match status" value="1"/>
</dbReference>
<dbReference type="PANTHER" id="PTHR11715">
    <property type="entry name" value="GLYCINE CLEAVAGE SYSTEM H PROTEIN"/>
    <property type="match status" value="1"/>
</dbReference>
<evidence type="ECO:0000256" key="5">
    <source>
        <dbReference type="RuleBase" id="RU364055"/>
    </source>
</evidence>
<dbReference type="RefSeq" id="XP_019038805.1">
    <property type="nucleotide sequence ID" value="XM_019180286.1"/>
</dbReference>